<evidence type="ECO:0000313" key="1">
    <source>
        <dbReference type="EMBL" id="EFA74981.1"/>
    </source>
</evidence>
<keyword evidence="2" id="KW-1185">Reference proteome</keyword>
<evidence type="ECO:0000313" key="2">
    <source>
        <dbReference type="Proteomes" id="UP000001396"/>
    </source>
</evidence>
<sequence>MEEERDKQQQQQLIFIKKIFAISPIRNQIFEEVKNINALSFLPKYSWLELSQDGQLLDSNQNDIRSQYLKSIQSELPHYFVFD</sequence>
<dbReference type="EMBL" id="ADBJ01000060">
    <property type="protein sequence ID" value="EFA74981.1"/>
    <property type="molecule type" value="Genomic_DNA"/>
</dbReference>
<name>D3BV43_HETP5</name>
<dbReference type="Proteomes" id="UP000001396">
    <property type="component" value="Unassembled WGS sequence"/>
</dbReference>
<dbReference type="InParanoid" id="D3BV43"/>
<reference evidence="1 2" key="1">
    <citation type="journal article" date="2011" name="Genome Res.">
        <title>Phylogeny-wide analysis of social amoeba genomes highlights ancient origins for complex intercellular communication.</title>
        <authorList>
            <person name="Heidel A.J."/>
            <person name="Lawal H.M."/>
            <person name="Felder M."/>
            <person name="Schilde C."/>
            <person name="Helps N.R."/>
            <person name="Tunggal B."/>
            <person name="Rivero F."/>
            <person name="John U."/>
            <person name="Schleicher M."/>
            <person name="Eichinger L."/>
            <person name="Platzer M."/>
            <person name="Noegel A.A."/>
            <person name="Schaap P."/>
            <person name="Gloeckner G."/>
        </authorList>
    </citation>
    <scope>NUCLEOTIDE SEQUENCE [LARGE SCALE GENOMIC DNA]</scope>
    <source>
        <strain evidence="2">ATCC 26659 / Pp 5 / PN500</strain>
    </source>
</reference>
<proteinExistence type="predicted"/>
<dbReference type="GeneID" id="31367483"/>
<dbReference type="RefSeq" id="XP_020427115.1">
    <property type="nucleotide sequence ID" value="XM_020582761.1"/>
</dbReference>
<protein>
    <submittedName>
        <fullName evidence="1">Uncharacterized protein</fullName>
    </submittedName>
</protein>
<accession>D3BV43</accession>
<gene>
    <name evidence="1" type="ORF">PPL_12015</name>
</gene>
<dbReference type="AlphaFoldDB" id="D3BV43"/>
<comment type="caution">
    <text evidence="1">The sequence shown here is derived from an EMBL/GenBank/DDBJ whole genome shotgun (WGS) entry which is preliminary data.</text>
</comment>
<organism evidence="1 2">
    <name type="scientific">Heterostelium pallidum (strain ATCC 26659 / Pp 5 / PN500)</name>
    <name type="common">Cellular slime mold</name>
    <name type="synonym">Polysphondylium pallidum</name>
    <dbReference type="NCBI Taxonomy" id="670386"/>
    <lineage>
        <taxon>Eukaryota</taxon>
        <taxon>Amoebozoa</taxon>
        <taxon>Evosea</taxon>
        <taxon>Eumycetozoa</taxon>
        <taxon>Dictyostelia</taxon>
        <taxon>Acytosteliales</taxon>
        <taxon>Acytosteliaceae</taxon>
        <taxon>Heterostelium</taxon>
    </lineage>
</organism>